<dbReference type="RefSeq" id="WP_051835498.1">
    <property type="nucleotide sequence ID" value="NZ_BMUB01000010.1"/>
</dbReference>
<dbReference type="Pfam" id="PF25547">
    <property type="entry name" value="WXG100_2"/>
    <property type="match status" value="1"/>
</dbReference>
<feature type="compositionally biased region" description="Low complexity" evidence="2">
    <location>
        <begin position="600"/>
        <end position="639"/>
    </location>
</feature>
<dbReference type="AlphaFoldDB" id="A0A1E7N678"/>
<dbReference type="InterPro" id="IPR057746">
    <property type="entry name" value="CpnT-like_N"/>
</dbReference>
<dbReference type="InterPro" id="IPR028908">
    <property type="entry name" value="Tox-PL_dom"/>
</dbReference>
<feature type="coiled-coil region" evidence="1">
    <location>
        <begin position="108"/>
        <end position="135"/>
    </location>
</feature>
<dbReference type="OrthoDB" id="9111418at2"/>
<dbReference type="Pfam" id="PF15644">
    <property type="entry name" value="Gln_amidase"/>
    <property type="match status" value="1"/>
</dbReference>
<dbReference type="EMBL" id="BMUB01000010">
    <property type="protein sequence ID" value="GGU86938.1"/>
    <property type="molecule type" value="Genomic_DNA"/>
</dbReference>
<comment type="caution">
    <text evidence="6">The sequence shown here is derived from an EMBL/GenBank/DDBJ whole genome shotgun (WGS) entry which is preliminary data.</text>
</comment>
<accession>A0A8H9HUE2</accession>
<reference evidence="7" key="3">
    <citation type="submission" date="2016-08" db="EMBL/GenBank/DDBJ databases">
        <title>Sequencing, assembly and comparative genomics of S. aureofaciens ATCC 10762.</title>
        <authorList>
            <person name="Gradnigo J.S."/>
            <person name="Johnson N."/>
            <person name="Somerville G.A."/>
        </authorList>
    </citation>
    <scope>NUCLEOTIDE SEQUENCE [LARGE SCALE GENOMIC DNA]</scope>
    <source>
        <strain evidence="7">ATCC 10762 / DSM 40127 / CCM 3239 / JCM 4008 / LMG 5968 / NBRC 12843 / NCIMB 8234 / A-377</strain>
    </source>
</reference>
<feature type="compositionally biased region" description="Basic and acidic residues" evidence="2">
    <location>
        <begin position="662"/>
        <end position="674"/>
    </location>
</feature>
<feature type="compositionally biased region" description="Pro residues" evidence="2">
    <location>
        <begin position="640"/>
        <end position="650"/>
    </location>
</feature>
<evidence type="ECO:0000313" key="6">
    <source>
        <dbReference type="EMBL" id="OEV36178.1"/>
    </source>
</evidence>
<organism evidence="6 7">
    <name type="scientific">Kitasatospora aureofaciens</name>
    <name type="common">Streptomyces aureofaciens</name>
    <dbReference type="NCBI Taxonomy" id="1894"/>
    <lineage>
        <taxon>Bacteria</taxon>
        <taxon>Bacillati</taxon>
        <taxon>Actinomycetota</taxon>
        <taxon>Actinomycetes</taxon>
        <taxon>Kitasatosporales</taxon>
        <taxon>Streptomycetaceae</taxon>
        <taxon>Kitasatospora</taxon>
    </lineage>
</organism>
<reference evidence="6 7" key="2">
    <citation type="submission" date="2014-07" db="EMBL/GenBank/DDBJ databases">
        <authorList>
            <person name="Zhang J.E."/>
            <person name="Yang H."/>
            <person name="Guo J."/>
            <person name="Deng Z."/>
            <person name="Luo H."/>
            <person name="Luo M."/>
            <person name="Zhao B."/>
        </authorList>
    </citation>
    <scope>NUCLEOTIDE SEQUENCE [LARGE SCALE GENOMIC DNA]</scope>
    <source>
        <strain evidence="6">ATCC 10762</strain>
        <strain evidence="7">ATCC 10762 / DSM 40127 / CCM 3239 / JCM 4008 / LMG 5968 / NBRC 12843 / NCIMB 8234 / A-377</strain>
    </source>
</reference>
<evidence type="ECO:0000256" key="1">
    <source>
        <dbReference type="SAM" id="Coils"/>
    </source>
</evidence>
<evidence type="ECO:0000256" key="2">
    <source>
        <dbReference type="SAM" id="MobiDB-lite"/>
    </source>
</evidence>
<feature type="region of interest" description="Disordered" evidence="2">
    <location>
        <begin position="799"/>
        <end position="820"/>
    </location>
</feature>
<feature type="domain" description="Outer membrane channel protein CpnT-like N-terminal" evidence="4">
    <location>
        <begin position="14"/>
        <end position="133"/>
    </location>
</feature>
<reference evidence="5" key="5">
    <citation type="submission" date="2020-09" db="EMBL/GenBank/DDBJ databases">
        <authorList>
            <person name="Sun Q."/>
            <person name="Ohkuma M."/>
        </authorList>
    </citation>
    <scope>NUCLEOTIDE SEQUENCE</scope>
    <source>
        <strain evidence="5">JCM 4434</strain>
    </source>
</reference>
<evidence type="ECO:0000313" key="7">
    <source>
        <dbReference type="Proteomes" id="UP000037395"/>
    </source>
</evidence>
<name>A0A1E7N678_KITAU</name>
<feature type="domain" description="Tox-PL" evidence="3">
    <location>
        <begin position="782"/>
        <end position="884"/>
    </location>
</feature>
<dbReference type="KEGG" id="kau:B6264_13525"/>
<sequence length="920" mass="91679">MSRKLPEELVPLLARTGHPWPQADEEALRKAAAHWREFAAEADRITRRGGESVQRVAADNSGHAVDAFTAYWRTYSDGGKGHLQDAHTAVGLVATAFDAAARAVDGCKAEIIATLQNLAAELKQTREQAAEVQQTAAVVAANAGQTGQTGVFGGLEKSVAGFAGGVKNAATTQVAAGVEAVAAETAALKIAGLLAELGRGMKDALAAALKEPAAVALLRLGTASGTGVTTASYRTKGGFDPLSAGLPAALGEPGVLGRDGTGLVVLSGQDGKPLVGVPGLGVKLDEHGQPVLGPDGKPVILRSDGTPVADAAGLLVVAGPDGRPVVGVADLAVRLDEHGQPVLTDQQGKELHGLSLADLTDPREAAVDPKVPGAVTASAVVPPVDPTAAPSVVPASLPAVDSALDPSAVPSTLSSAAPSAAPAADPVVAAAPATTSDAPYSGSHRAVTAATDWSPPARDDGPSVRVTAHQGGGPVTASWSDGDYPLQAPSHHGGGGGGSVPVTVRTDSVSAPPAPAAPPSGGGPSYGPGYTPAADASPVVRPVGVVGVSGQFGTPAYSGGYPGTGTVGAVGPGPLAVGGGSPAHVAAPFGSGIGGGSGTATGAPGAASPVVGAPVAGGPQPGSELRPGAPRTPAGVAPGPATPAPAPVEPPIVGTTPVIGRPEPHPADGRRRDTAAALADPALAWGAVPVATAHAMALQLALRARRGPLAEGPELRLRTIADSRPYGLPGGLGSVDPEHQAELERRVPRDEDGLPVRHPDPAAGGWPEAVNAGGYREPGRANNSLEIALSAVDTYTGRPTCAAPRIPTEGDAGERGGRDRAERELGAPFRDLGDGGQAFTRLAGELRRAGHGAQAVLLTLDAYGRPHAWNAVNHRDTVTYLDHQLARHSPSPLHPATQGLWAIALSPEGRPLDLMTARAS</sequence>
<reference evidence="5" key="1">
    <citation type="journal article" date="2014" name="Int. J. Syst. Evol. Microbiol.">
        <title>Complete genome sequence of Corynebacterium casei LMG S-19264T (=DSM 44701T), isolated from a smear-ripened cheese.</title>
        <authorList>
            <consortium name="US DOE Joint Genome Institute (JGI-PGF)"/>
            <person name="Walter F."/>
            <person name="Albersmeier A."/>
            <person name="Kalinowski J."/>
            <person name="Ruckert C."/>
        </authorList>
    </citation>
    <scope>NUCLEOTIDE SEQUENCE</scope>
    <source>
        <strain evidence="5">JCM 4434</strain>
    </source>
</reference>
<gene>
    <name evidence="5" type="ORF">GCM10010502_44050</name>
    <name evidence="6" type="ORF">HS99_0030480</name>
</gene>
<keyword evidence="7" id="KW-1185">Reference proteome</keyword>
<dbReference type="GeneID" id="97487430"/>
<proteinExistence type="predicted"/>
<evidence type="ECO:0000313" key="5">
    <source>
        <dbReference type="EMBL" id="GGU86938.1"/>
    </source>
</evidence>
<feature type="region of interest" description="Disordered" evidence="2">
    <location>
        <begin position="599"/>
        <end position="674"/>
    </location>
</feature>
<accession>A0A1E7N678</accession>
<keyword evidence="1" id="KW-0175">Coiled coil</keyword>
<protein>
    <submittedName>
        <fullName evidence="6">Uncharacterized protein</fullName>
    </submittedName>
</protein>
<evidence type="ECO:0000259" key="3">
    <source>
        <dbReference type="Pfam" id="PF15644"/>
    </source>
</evidence>
<feature type="region of interest" description="Disordered" evidence="2">
    <location>
        <begin position="433"/>
        <end position="530"/>
    </location>
</feature>
<dbReference type="Proteomes" id="UP000037395">
    <property type="component" value="Unassembled WGS sequence"/>
</dbReference>
<evidence type="ECO:0000259" key="4">
    <source>
        <dbReference type="Pfam" id="PF25547"/>
    </source>
</evidence>
<dbReference type="Proteomes" id="UP000610124">
    <property type="component" value="Unassembled WGS sequence"/>
</dbReference>
<dbReference type="EMBL" id="JPRF03000029">
    <property type="protein sequence ID" value="OEV36178.1"/>
    <property type="molecule type" value="Genomic_DNA"/>
</dbReference>
<reference evidence="6" key="4">
    <citation type="submission" date="2016-08" db="EMBL/GenBank/DDBJ databases">
        <title>Sequencing, Assembly and Comparative Genomics of S. aureofaciens ATCC 10762.</title>
        <authorList>
            <person name="Gradnigo J.S."/>
            <person name="Johnson N."/>
            <person name="Somerville G.A."/>
        </authorList>
    </citation>
    <scope>NUCLEOTIDE SEQUENCE [LARGE SCALE GENOMIC DNA]</scope>
    <source>
        <strain evidence="6">ATCC 10762</strain>
    </source>
</reference>